<dbReference type="HOGENOM" id="CLU_126998_1_1_2"/>
<sequence>MALHIPPPLRKMQKSSFMYKYERKVNGTVEEVYGKLFTELKKRGYVVLSYIDVAQILKNALKKDVDPYYILNVCKPSAADEILSVSRDYGLFLPCKIVLKGEGDKVTISMQYVSTQINDYMGQDGNVAVKYEKEIEEAIKDI</sequence>
<dbReference type="PANTHER" id="PTHR38342:SF1">
    <property type="entry name" value="SLR5037 PROTEIN"/>
    <property type="match status" value="1"/>
</dbReference>
<dbReference type="PANTHER" id="PTHR38342">
    <property type="entry name" value="SLR5037 PROTEIN"/>
    <property type="match status" value="1"/>
</dbReference>
<dbReference type="CDD" id="cd14797">
    <property type="entry name" value="DUF302"/>
    <property type="match status" value="1"/>
</dbReference>
<dbReference type="InterPro" id="IPR035923">
    <property type="entry name" value="TT1751-like_sf"/>
</dbReference>
<dbReference type="InterPro" id="IPR005180">
    <property type="entry name" value="DUF302"/>
</dbReference>
<organism evidence="2 3">
    <name type="scientific">Thermoplasma volcanium (strain ATCC 51530 / DSM 4299 / JCM 9571 / NBRC 15438 / GSS1)</name>
    <dbReference type="NCBI Taxonomy" id="273116"/>
    <lineage>
        <taxon>Archaea</taxon>
        <taxon>Methanobacteriati</taxon>
        <taxon>Thermoplasmatota</taxon>
        <taxon>Thermoplasmata</taxon>
        <taxon>Thermoplasmatales</taxon>
        <taxon>Thermoplasmataceae</taxon>
        <taxon>Thermoplasma</taxon>
    </lineage>
</organism>
<dbReference type="AlphaFoldDB" id="Q979X3"/>
<dbReference type="Gene3D" id="3.30.310.70">
    <property type="entry name" value="TT1751-like domain"/>
    <property type="match status" value="1"/>
</dbReference>
<dbReference type="KEGG" id="tvo:TVG1061681"/>
<dbReference type="PIRSF" id="PIRSF021774">
    <property type="entry name" value="UCP021774"/>
    <property type="match status" value="1"/>
</dbReference>
<feature type="domain" description="DUF302" evidence="1">
    <location>
        <begin position="51"/>
        <end position="110"/>
    </location>
</feature>
<gene>
    <name evidence="2" type="ORF">TVG1061681</name>
</gene>
<dbReference type="Proteomes" id="UP000001017">
    <property type="component" value="Chromosome"/>
</dbReference>
<protein>
    <submittedName>
        <fullName evidence="2">TVG1061681 protein</fullName>
    </submittedName>
</protein>
<dbReference type="Pfam" id="PF03625">
    <property type="entry name" value="DUF302"/>
    <property type="match status" value="1"/>
</dbReference>
<dbReference type="SUPFAM" id="SSF103247">
    <property type="entry name" value="TT1751-like"/>
    <property type="match status" value="1"/>
</dbReference>
<dbReference type="InterPro" id="IPR016796">
    <property type="entry name" value="UCP021774"/>
</dbReference>
<dbReference type="eggNOG" id="arCOG02761">
    <property type="taxonomic scope" value="Archaea"/>
</dbReference>
<evidence type="ECO:0000259" key="1">
    <source>
        <dbReference type="Pfam" id="PF03625"/>
    </source>
</evidence>
<reference evidence="2 3" key="1">
    <citation type="journal article" date="1999" name="Proc. Jpn. Acad.">
        <title>Determination of the complete genomic DNA sequence of Thermoplasma volvanium GSS1.</title>
        <authorList>
            <person name="Kawashima T."/>
            <person name="Yamamoto Y."/>
            <person name="Aramaki H."/>
            <person name="Nunoshiba T."/>
            <person name="Kawamoto T."/>
            <person name="Watanabe K."/>
            <person name="Yamazaki M."/>
            <person name="Kanehori K."/>
            <person name="Amano N."/>
            <person name="Ohya Y."/>
            <person name="Makino K."/>
            <person name="Suzuki M."/>
        </authorList>
    </citation>
    <scope>NUCLEOTIDE SEQUENCE [LARGE SCALE GENOMIC DNA]</scope>
    <source>
        <strain evidence="3">ATCC 51530 / DSM 4299 / JCM 9571 / NBRC 15438 / GSS1</strain>
    </source>
</reference>
<dbReference type="PaxDb" id="273116-14325275"/>
<name>Q979X3_THEVO</name>
<proteinExistence type="predicted"/>
<dbReference type="PhylomeDB" id="Q979X3"/>
<evidence type="ECO:0000313" key="3">
    <source>
        <dbReference type="Proteomes" id="UP000001017"/>
    </source>
</evidence>
<evidence type="ECO:0000313" key="2">
    <source>
        <dbReference type="EMBL" id="BAB60179.1"/>
    </source>
</evidence>
<dbReference type="EMBL" id="BA000011">
    <property type="protein sequence ID" value="BAB60179.1"/>
    <property type="molecule type" value="Genomic_DNA"/>
</dbReference>
<dbReference type="STRING" id="273116.gene:9381831"/>
<keyword evidence="3" id="KW-1185">Reference proteome</keyword>
<reference evidence="2 3" key="2">
    <citation type="journal article" date="2000" name="Proc. Natl. Acad. Sci. U.S.A.">
        <title>Archaeal adaptation to higher temperatures revealed by genomic sequence of Thermoplasma volcanium.</title>
        <authorList>
            <person name="Kawashima T."/>
            <person name="Amano N."/>
            <person name="Koike H."/>
            <person name="Makino S."/>
            <person name="Higuchi S."/>
            <person name="Kawashima-Ohya Y."/>
            <person name="Watanabe K."/>
            <person name="Yamazaki M."/>
            <person name="Kanehori K."/>
            <person name="Kawamoto T."/>
            <person name="Nunoshiba T."/>
            <person name="Yamamoto Y."/>
            <person name="Aramaki H."/>
            <person name="Makino K."/>
            <person name="Suzuki M."/>
        </authorList>
    </citation>
    <scope>NUCLEOTIDE SEQUENCE [LARGE SCALE GENOMIC DNA]</scope>
    <source>
        <strain evidence="3">ATCC 51530 / DSM 4299 / JCM 9571 / NBRC 15438 / GSS1</strain>
    </source>
</reference>
<accession>Q979X3</accession>